<dbReference type="InterPro" id="IPR009057">
    <property type="entry name" value="Homeodomain-like_sf"/>
</dbReference>
<evidence type="ECO:0000256" key="3">
    <source>
        <dbReference type="ARBA" id="ARBA00023159"/>
    </source>
</evidence>
<dbReference type="InterPro" id="IPR003313">
    <property type="entry name" value="AraC-bd"/>
</dbReference>
<dbReference type="EMBL" id="CP001663">
    <property type="protein sequence ID" value="AFP41758.1"/>
    <property type="molecule type" value="Genomic_DNA"/>
</dbReference>
<dbReference type="InterPro" id="IPR037923">
    <property type="entry name" value="HTH-like"/>
</dbReference>
<dbReference type="SMART" id="SM00342">
    <property type="entry name" value="HTH_ARAC"/>
    <property type="match status" value="1"/>
</dbReference>
<dbReference type="PANTHER" id="PTHR46796">
    <property type="entry name" value="HTH-TYPE TRANSCRIPTIONAL ACTIVATOR RHAS-RELATED"/>
    <property type="match status" value="1"/>
</dbReference>
<keyword evidence="2" id="KW-0238">DNA-binding</keyword>
<dbReference type="InterPro" id="IPR018060">
    <property type="entry name" value="HTH_AraC"/>
</dbReference>
<reference evidence="6 7" key="1">
    <citation type="journal article" date="2007" name="Genome Biol.">
        <title>Interrupted coding sequences in Mycobacterium smegmatis: authentic mutations or sequencing errors?</title>
        <authorList>
            <person name="Deshayes C."/>
            <person name="Perrodou E."/>
            <person name="Gallien S."/>
            <person name="Euphrasie D."/>
            <person name="Schaeffer C."/>
            <person name="Van-Dorsselaer A."/>
            <person name="Poch O."/>
            <person name="Lecompte O."/>
            <person name="Reyrat J.M."/>
        </authorList>
    </citation>
    <scope>NUCLEOTIDE SEQUENCE [LARGE SCALE GENOMIC DNA]</scope>
    <source>
        <strain evidence="7">ATCC 700084 / mc(2)155</strain>
    </source>
</reference>
<dbReference type="AlphaFoldDB" id="I7FSD3"/>
<sequence length="290" mass="31527">MSGCNRSVASNMRTGAHFTPIGGAPGIERLQAGLRGEGFTPHRHDTYAIGMTLSGVQTFSYRGTKRVCLPGQWHVLHPDELHDGVPGTDDGFAYRIVYVDPALVFESSDRRLPFVADPIVDGAKVPRALARYLQRDGTDDEDDDLAATDVVTVIADMLSAHSSAGRVVPQRLDRAAITRVRESLMDNPSRRYRAADVERIAGMDRWSVARQFRAAFGTSPSRFRTMRQLQLARSLIVGGAALAEAAHAAGFADQAHFTRKFKAAYGLTPAAWSGAVRHKPPVTSSTDPLT</sequence>
<dbReference type="Pfam" id="PF12833">
    <property type="entry name" value="HTH_18"/>
    <property type="match status" value="1"/>
</dbReference>
<feature type="domain" description="HTH araC/xylS-type" evidence="5">
    <location>
        <begin position="178"/>
        <end position="275"/>
    </location>
</feature>
<dbReference type="PATRIC" id="fig|246196.56.peg.5436"/>
<dbReference type="Pfam" id="PF02311">
    <property type="entry name" value="AraC_binding"/>
    <property type="match status" value="1"/>
</dbReference>
<evidence type="ECO:0000259" key="5">
    <source>
        <dbReference type="PROSITE" id="PS01124"/>
    </source>
</evidence>
<protein>
    <submittedName>
        <fullName evidence="6">AraC-family transcriptional regulator</fullName>
    </submittedName>
</protein>
<dbReference type="PROSITE" id="PS00041">
    <property type="entry name" value="HTH_ARAC_FAMILY_1"/>
    <property type="match status" value="1"/>
</dbReference>
<dbReference type="PANTHER" id="PTHR46796:SF2">
    <property type="entry name" value="TRANSCRIPTIONAL REGULATORY PROTEIN"/>
    <property type="match status" value="1"/>
</dbReference>
<dbReference type="SUPFAM" id="SSF46689">
    <property type="entry name" value="Homeodomain-like"/>
    <property type="match status" value="2"/>
</dbReference>
<evidence type="ECO:0000256" key="2">
    <source>
        <dbReference type="ARBA" id="ARBA00023125"/>
    </source>
</evidence>
<dbReference type="InterPro" id="IPR018062">
    <property type="entry name" value="HTH_AraC-typ_CS"/>
</dbReference>
<dbReference type="InterPro" id="IPR050204">
    <property type="entry name" value="AraC_XylS_family_regulators"/>
</dbReference>
<name>I7FSD3_MYCS2</name>
<proteinExistence type="predicted"/>
<dbReference type="Proteomes" id="UP000006158">
    <property type="component" value="Chromosome"/>
</dbReference>
<dbReference type="GO" id="GO:0043565">
    <property type="term" value="F:sequence-specific DNA binding"/>
    <property type="evidence" value="ECO:0007669"/>
    <property type="project" value="InterPro"/>
</dbReference>
<evidence type="ECO:0000313" key="7">
    <source>
        <dbReference type="Proteomes" id="UP000006158"/>
    </source>
</evidence>
<dbReference type="PROSITE" id="PS01124">
    <property type="entry name" value="HTH_ARAC_FAMILY_2"/>
    <property type="match status" value="1"/>
</dbReference>
<keyword evidence="3" id="KW-0010">Activator</keyword>
<evidence type="ECO:0000256" key="1">
    <source>
        <dbReference type="ARBA" id="ARBA00023015"/>
    </source>
</evidence>
<gene>
    <name evidence="6" type="ordered locus">MSMEI_5316</name>
</gene>
<accession>I7FSD3</accession>
<dbReference type="KEGG" id="msg:MSMEI_5316"/>
<dbReference type="Gene3D" id="1.10.10.60">
    <property type="entry name" value="Homeodomain-like"/>
    <property type="match status" value="1"/>
</dbReference>
<dbReference type="SUPFAM" id="SSF51215">
    <property type="entry name" value="Regulatory protein AraC"/>
    <property type="match status" value="1"/>
</dbReference>
<reference evidence="6 7" key="2">
    <citation type="journal article" date="2009" name="Genome Res.">
        <title>Ortho-proteogenomics: multiple proteomes investigation through orthology and a new MS-based protocol.</title>
        <authorList>
            <person name="Gallien S."/>
            <person name="Perrodou E."/>
            <person name="Carapito C."/>
            <person name="Deshayes C."/>
            <person name="Reyrat J.M."/>
            <person name="Van Dorsselaer A."/>
            <person name="Poch O."/>
            <person name="Schaeffer C."/>
            <person name="Lecompte O."/>
        </authorList>
    </citation>
    <scope>NUCLEOTIDE SEQUENCE [LARGE SCALE GENOMIC DNA]</scope>
    <source>
        <strain evidence="7">ATCC 700084 / mc(2)155</strain>
    </source>
</reference>
<organism evidence="6 7">
    <name type="scientific">Mycolicibacterium smegmatis (strain ATCC 700084 / mc(2)155)</name>
    <name type="common">Mycobacterium smegmatis</name>
    <dbReference type="NCBI Taxonomy" id="246196"/>
    <lineage>
        <taxon>Bacteria</taxon>
        <taxon>Bacillati</taxon>
        <taxon>Actinomycetota</taxon>
        <taxon>Actinomycetes</taxon>
        <taxon>Mycobacteriales</taxon>
        <taxon>Mycobacteriaceae</taxon>
        <taxon>Mycolicibacterium</taxon>
    </lineage>
</organism>
<evidence type="ECO:0000256" key="4">
    <source>
        <dbReference type="ARBA" id="ARBA00023163"/>
    </source>
</evidence>
<dbReference type="GO" id="GO:0003700">
    <property type="term" value="F:DNA-binding transcription factor activity"/>
    <property type="evidence" value="ECO:0007669"/>
    <property type="project" value="InterPro"/>
</dbReference>
<evidence type="ECO:0000313" key="6">
    <source>
        <dbReference type="EMBL" id="AFP41758.1"/>
    </source>
</evidence>
<keyword evidence="1" id="KW-0805">Transcription regulation</keyword>
<keyword evidence="4" id="KW-0804">Transcription</keyword>